<accession>A0ABS9KWU6</accession>
<dbReference type="PANTHER" id="PTHR43737">
    <property type="entry name" value="BLL7424 PROTEIN"/>
    <property type="match status" value="1"/>
</dbReference>
<name>A0ABS9KWU6_9BACT</name>
<sequence>MKRRDFLKHTLPAIALPAILDGWSLNAWAKSPLLQGISAAEDNGRVLVLVQLNGGNDGLNTVIPIDLYDAYYAARTNIAIPQEKILRLNGFDQTGLNPAMTHIQHMFNEGKVSIVQAVSYPNPNFSHFRATDIWLTGSDSDKTLDSGWAGRFLNNEFPGFPAGYPNNNMTDPLAIQVGGIISPAFQGPVTSMGMAITNPSSFYALLNNVNTSSSASSRAGDQLAYIREMSMVTDKYATVIKNAAQKIKTQSSLYPAQGKNPLADQLKIVSRLIAGGLKTKVYMVNMGGFDTHARQTDAKDTTIGAHARLLERLSEAINVFMVDLQELGVADRVLGMTFSEFGRRIKSNASGGTDHGAAAPVLLFGNSVQPGIIGTNPPITAAATAKDNIAMQHDFRSLYTTVLENWFMINQAASESIMLKDFASLAIVKGVNAPST</sequence>
<dbReference type="InterPro" id="IPR010869">
    <property type="entry name" value="DUF1501"/>
</dbReference>
<dbReference type="Pfam" id="PF07394">
    <property type="entry name" value="DUF1501"/>
    <property type="match status" value="1"/>
</dbReference>
<dbReference type="RefSeq" id="WP_237875333.1">
    <property type="nucleotide sequence ID" value="NZ_JAKLTR010000015.1"/>
</dbReference>
<dbReference type="Proteomes" id="UP001165367">
    <property type="component" value="Unassembled WGS sequence"/>
</dbReference>
<evidence type="ECO:0000313" key="1">
    <source>
        <dbReference type="EMBL" id="MCG2616796.1"/>
    </source>
</evidence>
<keyword evidence="2" id="KW-1185">Reference proteome</keyword>
<gene>
    <name evidence="1" type="ORF">LZZ85_21030</name>
</gene>
<protein>
    <submittedName>
        <fullName evidence="1">DUF1501 domain-containing protein</fullName>
    </submittedName>
</protein>
<evidence type="ECO:0000313" key="2">
    <source>
        <dbReference type="Proteomes" id="UP001165367"/>
    </source>
</evidence>
<reference evidence="1" key="1">
    <citation type="submission" date="2022-01" db="EMBL/GenBank/DDBJ databases">
        <authorList>
            <person name="Jo J.-H."/>
            <person name="Im W.-T."/>
        </authorList>
    </citation>
    <scope>NUCLEOTIDE SEQUENCE</scope>
    <source>
        <strain evidence="1">NA20</strain>
    </source>
</reference>
<proteinExistence type="predicted"/>
<dbReference type="EMBL" id="JAKLTR010000015">
    <property type="protein sequence ID" value="MCG2616796.1"/>
    <property type="molecule type" value="Genomic_DNA"/>
</dbReference>
<comment type="caution">
    <text evidence="1">The sequence shown here is derived from an EMBL/GenBank/DDBJ whole genome shotgun (WGS) entry which is preliminary data.</text>
</comment>
<dbReference type="PANTHER" id="PTHR43737:SF1">
    <property type="entry name" value="DUF1501 DOMAIN-CONTAINING PROTEIN"/>
    <property type="match status" value="1"/>
</dbReference>
<organism evidence="1 2">
    <name type="scientific">Terrimonas ginsenosidimutans</name>
    <dbReference type="NCBI Taxonomy" id="2908004"/>
    <lineage>
        <taxon>Bacteria</taxon>
        <taxon>Pseudomonadati</taxon>
        <taxon>Bacteroidota</taxon>
        <taxon>Chitinophagia</taxon>
        <taxon>Chitinophagales</taxon>
        <taxon>Chitinophagaceae</taxon>
        <taxon>Terrimonas</taxon>
    </lineage>
</organism>